<dbReference type="Proteomes" id="UP001143856">
    <property type="component" value="Unassembled WGS sequence"/>
</dbReference>
<proteinExistence type="predicted"/>
<sequence length="358" mass="40370">MATDNSLRSRFNSRQNTVASEVSHHQSPVRTPRKLPRRIDKASIGQPLNPVHVSGSRRTPPFIERAPGFYLPYQAEESREIVPPTVTEALNIDPRNLGQRDEALHSHPPYGWNKQLPEKPPRAGKEINNPNRTFVAYVNEDEDVILEELGHSTDPLLKRRWGHVFSAKDTRLHQFPDPGSYEAEKAKQTPDRPIPEIIVTPPSEGHATRVDPSLLSVNNAFETLHLKSSKENRRLKYRLKKLSHLVPLAWLLSEAEGIDINDTTALVNGLKLIIEDRQKLAGLVPLAATLCEDQGIDLSTVAFGALPQALDKVLNDAKKAKLAAAHHKRARKSHEARLRRLESELSCWNFDVDEEYVY</sequence>
<comment type="caution">
    <text evidence="1">The sequence shown here is derived from an EMBL/GenBank/DDBJ whole genome shotgun (WGS) entry which is preliminary data.</text>
</comment>
<gene>
    <name evidence="1" type="ORF">NUW58_g3922</name>
</gene>
<name>A0ACC1P8P4_9PEZI</name>
<accession>A0ACC1P8P4</accession>
<evidence type="ECO:0000313" key="1">
    <source>
        <dbReference type="EMBL" id="KAJ2988539.1"/>
    </source>
</evidence>
<organism evidence="1 2">
    <name type="scientific">Xylaria curta</name>
    <dbReference type="NCBI Taxonomy" id="42375"/>
    <lineage>
        <taxon>Eukaryota</taxon>
        <taxon>Fungi</taxon>
        <taxon>Dikarya</taxon>
        <taxon>Ascomycota</taxon>
        <taxon>Pezizomycotina</taxon>
        <taxon>Sordariomycetes</taxon>
        <taxon>Xylariomycetidae</taxon>
        <taxon>Xylariales</taxon>
        <taxon>Xylariaceae</taxon>
        <taxon>Xylaria</taxon>
    </lineage>
</organism>
<keyword evidence="2" id="KW-1185">Reference proteome</keyword>
<dbReference type="EMBL" id="JAPDGR010000636">
    <property type="protein sequence ID" value="KAJ2988539.1"/>
    <property type="molecule type" value="Genomic_DNA"/>
</dbReference>
<protein>
    <submittedName>
        <fullName evidence="1">Uncharacterized protein</fullName>
    </submittedName>
</protein>
<evidence type="ECO:0000313" key="2">
    <source>
        <dbReference type="Proteomes" id="UP001143856"/>
    </source>
</evidence>
<reference evidence="1" key="1">
    <citation type="submission" date="2022-10" db="EMBL/GenBank/DDBJ databases">
        <title>Genome Sequence of Xylaria curta.</title>
        <authorList>
            <person name="Buettner E."/>
        </authorList>
    </citation>
    <scope>NUCLEOTIDE SEQUENCE</scope>
    <source>
        <strain evidence="1">Babe10</strain>
    </source>
</reference>